<proteinExistence type="inferred from homology"/>
<dbReference type="EMBL" id="JACNJD010000331">
    <property type="protein sequence ID" value="MBC8178938.1"/>
    <property type="molecule type" value="Genomic_DNA"/>
</dbReference>
<dbReference type="GO" id="GO:0010038">
    <property type="term" value="P:response to metal ion"/>
    <property type="evidence" value="ECO:0007669"/>
    <property type="project" value="InterPro"/>
</dbReference>
<reference evidence="2 3" key="1">
    <citation type="submission" date="2020-08" db="EMBL/GenBank/DDBJ databases">
        <title>Bridging the membrane lipid divide: bacteria of the FCB group superphylum have the potential to synthesize archaeal ether lipids.</title>
        <authorList>
            <person name="Villanueva L."/>
            <person name="Von Meijenfeldt F.A.B."/>
            <person name="Westbye A.B."/>
            <person name="Yadav S."/>
            <person name="Hopmans E.C."/>
            <person name="Dutilh B.E."/>
            <person name="Sinninghe Damste J.S."/>
        </authorList>
    </citation>
    <scope>NUCLEOTIDE SEQUENCE [LARGE SCALE GENOMIC DNA]</scope>
    <source>
        <strain evidence="2">NIOZ-UU27</strain>
    </source>
</reference>
<evidence type="ECO:0000313" key="2">
    <source>
        <dbReference type="EMBL" id="MBC8178938.1"/>
    </source>
</evidence>
<dbReference type="InterPro" id="IPR011322">
    <property type="entry name" value="N-reg_PII-like_a/b"/>
</dbReference>
<dbReference type="Pfam" id="PF03091">
    <property type="entry name" value="CutA1"/>
    <property type="match status" value="1"/>
</dbReference>
<comment type="caution">
    <text evidence="2">The sequence shown here is derived from an EMBL/GenBank/DDBJ whole genome shotgun (WGS) entry which is preliminary data.</text>
</comment>
<dbReference type="SUPFAM" id="SSF54913">
    <property type="entry name" value="GlnB-like"/>
    <property type="match status" value="1"/>
</dbReference>
<dbReference type="GO" id="GO:0005507">
    <property type="term" value="F:copper ion binding"/>
    <property type="evidence" value="ECO:0007669"/>
    <property type="project" value="TreeGrafter"/>
</dbReference>
<protein>
    <submittedName>
        <fullName evidence="2">Divalent-cation tolerance protein CutA</fullName>
    </submittedName>
</protein>
<dbReference type="PANTHER" id="PTHR23419">
    <property type="entry name" value="DIVALENT CATION TOLERANCE CUTA-RELATED"/>
    <property type="match status" value="1"/>
</dbReference>
<dbReference type="Proteomes" id="UP000650524">
    <property type="component" value="Unassembled WGS sequence"/>
</dbReference>
<gene>
    <name evidence="2" type="ORF">H8E19_16155</name>
</gene>
<accession>A0A8J6N2X9</accession>
<name>A0A8J6N2X9_9DELT</name>
<dbReference type="InterPro" id="IPR004323">
    <property type="entry name" value="Ion_tolerance_CutA"/>
</dbReference>
<sequence>METNLIYITAGSMDEAKAIGKELVSSRLAACANIIDNMNSIYWWEGKVQDEKEVIVLAKTKESLVSELIDKVKS</sequence>
<dbReference type="AlphaFoldDB" id="A0A8J6N2X9"/>
<comment type="similarity">
    <text evidence="1">Belongs to the CutA family.</text>
</comment>
<dbReference type="Gene3D" id="3.30.70.120">
    <property type="match status" value="1"/>
</dbReference>
<evidence type="ECO:0000313" key="3">
    <source>
        <dbReference type="Proteomes" id="UP000650524"/>
    </source>
</evidence>
<organism evidence="2 3">
    <name type="scientific">Candidatus Desulfacyla euxinica</name>
    <dbReference type="NCBI Taxonomy" id="2841693"/>
    <lineage>
        <taxon>Bacteria</taxon>
        <taxon>Deltaproteobacteria</taxon>
        <taxon>Candidatus Desulfacyla</taxon>
    </lineage>
</organism>
<feature type="non-terminal residue" evidence="2">
    <location>
        <position position="74"/>
    </location>
</feature>
<dbReference type="InterPro" id="IPR015867">
    <property type="entry name" value="N-reg_PII/ATP_PRibTrfase_C"/>
</dbReference>
<evidence type="ECO:0000256" key="1">
    <source>
        <dbReference type="ARBA" id="ARBA00010169"/>
    </source>
</evidence>
<dbReference type="PANTHER" id="PTHR23419:SF8">
    <property type="entry name" value="FI09726P"/>
    <property type="match status" value="1"/>
</dbReference>